<dbReference type="Proteomes" id="UP000238093">
    <property type="component" value="Chromosome I"/>
</dbReference>
<sequence>MTVDNLPLSSWNRRWDFDGAKVICTTCQAVQEQNRAESSFLHTLQCKARMAHSEYPLRDLYRILKNQIEAGRH</sequence>
<reference evidence="1 2" key="1">
    <citation type="submission" date="2017-11" db="EMBL/GenBank/DDBJ databases">
        <authorList>
            <person name="Han C.G."/>
        </authorList>
    </citation>
    <scope>NUCLEOTIDE SEQUENCE [LARGE SCALE GENOMIC DNA]</scope>
    <source>
        <strain evidence="1">CFBP6411</strain>
    </source>
</reference>
<protein>
    <submittedName>
        <fullName evidence="1">Uncharacterized protein</fullName>
    </submittedName>
</protein>
<accession>A0A2K4WBF0</accession>
<evidence type="ECO:0000313" key="2">
    <source>
        <dbReference type="Proteomes" id="UP000238093"/>
    </source>
</evidence>
<dbReference type="AlphaFoldDB" id="A0A2K4WBF0"/>
<dbReference type="EMBL" id="LT963408">
    <property type="protein sequence ID" value="SOS33211.1"/>
    <property type="molecule type" value="Genomic_DNA"/>
</dbReference>
<organism evidence="1 2">
    <name type="scientific">Pseudomonas syringae group genomosp. 3</name>
    <dbReference type="NCBI Taxonomy" id="251701"/>
    <lineage>
        <taxon>Bacteria</taxon>
        <taxon>Pseudomonadati</taxon>
        <taxon>Pseudomonadota</taxon>
        <taxon>Gammaproteobacteria</taxon>
        <taxon>Pseudomonadales</taxon>
        <taxon>Pseudomonadaceae</taxon>
        <taxon>Pseudomonas</taxon>
    </lineage>
</organism>
<gene>
    <name evidence="1" type="ORF">CFBP6411_01851</name>
</gene>
<evidence type="ECO:0000313" key="1">
    <source>
        <dbReference type="EMBL" id="SOS33211.1"/>
    </source>
</evidence>
<proteinExistence type="predicted"/>
<name>A0A2K4WBF0_9PSED</name>